<sequence>KFYMKKLDITERSILPFSSECIRKIGRNTCIGELNIRLGGTTELHREVYNLFKEFDTEHLILNFENDDLRRENFGGLFSARYGQTLQEYRYSSSSEYHSRGCTSSVPEHEVDRSEASFLQMR</sequence>
<accession>A0AAN5C5K9</accession>
<organism evidence="1 2">
    <name type="scientific">Pristionchus mayeri</name>
    <dbReference type="NCBI Taxonomy" id="1317129"/>
    <lineage>
        <taxon>Eukaryota</taxon>
        <taxon>Metazoa</taxon>
        <taxon>Ecdysozoa</taxon>
        <taxon>Nematoda</taxon>
        <taxon>Chromadorea</taxon>
        <taxon>Rhabditida</taxon>
        <taxon>Rhabditina</taxon>
        <taxon>Diplogasteromorpha</taxon>
        <taxon>Diplogasteroidea</taxon>
        <taxon>Neodiplogasteridae</taxon>
        <taxon>Pristionchus</taxon>
    </lineage>
</organism>
<feature type="non-terminal residue" evidence="1">
    <location>
        <position position="1"/>
    </location>
</feature>
<reference evidence="2" key="1">
    <citation type="submission" date="2022-10" db="EMBL/GenBank/DDBJ databases">
        <title>Genome assembly of Pristionchus species.</title>
        <authorList>
            <person name="Yoshida K."/>
            <person name="Sommer R.J."/>
        </authorList>
    </citation>
    <scope>NUCLEOTIDE SEQUENCE [LARGE SCALE GENOMIC DNA]</scope>
    <source>
        <strain evidence="2">RS5460</strain>
    </source>
</reference>
<gene>
    <name evidence="1" type="ORF">PMAYCL1PPCAC_01640</name>
</gene>
<dbReference type="Proteomes" id="UP001328107">
    <property type="component" value="Unassembled WGS sequence"/>
</dbReference>
<evidence type="ECO:0000313" key="2">
    <source>
        <dbReference type="Proteomes" id="UP001328107"/>
    </source>
</evidence>
<comment type="caution">
    <text evidence="1">The sequence shown here is derived from an EMBL/GenBank/DDBJ whole genome shotgun (WGS) entry which is preliminary data.</text>
</comment>
<dbReference type="AlphaFoldDB" id="A0AAN5C5K9"/>
<proteinExistence type="predicted"/>
<protein>
    <submittedName>
        <fullName evidence="1">Uncharacterized protein</fullName>
    </submittedName>
</protein>
<keyword evidence="2" id="KW-1185">Reference proteome</keyword>
<feature type="non-terminal residue" evidence="1">
    <location>
        <position position="122"/>
    </location>
</feature>
<name>A0AAN5C5K9_9BILA</name>
<dbReference type="EMBL" id="BTRK01000001">
    <property type="protein sequence ID" value="GMR31445.1"/>
    <property type="molecule type" value="Genomic_DNA"/>
</dbReference>
<evidence type="ECO:0000313" key="1">
    <source>
        <dbReference type="EMBL" id="GMR31445.1"/>
    </source>
</evidence>